<proteinExistence type="predicted"/>
<evidence type="ECO:0000313" key="2">
    <source>
        <dbReference type="EMBL" id="CEK86711.1"/>
    </source>
</evidence>
<protein>
    <submittedName>
        <fullName evidence="1">Uncharacterized protein</fullName>
    </submittedName>
</protein>
<feature type="non-terminal residue" evidence="1">
    <location>
        <position position="1"/>
    </location>
</feature>
<evidence type="ECO:0000313" key="1">
    <source>
        <dbReference type="EMBL" id="CEK86710.1"/>
    </source>
</evidence>
<sequence length="52" mass="6143">PLGEREREQYRTHLSQDIPITYMPQLLLTGRSYLLQDAAISYRTYLSLDEVK</sequence>
<name>A0A0B7B3K6_9EUPU</name>
<dbReference type="EMBL" id="HACG01039845">
    <property type="protein sequence ID" value="CEK86710.1"/>
    <property type="molecule type" value="Transcribed_RNA"/>
</dbReference>
<gene>
    <name evidence="1" type="primary">ORF155312</name>
    <name evidence="2" type="synonym">ORF155315</name>
    <name evidence="3" type="synonym">ORF155327</name>
</gene>
<accession>A0A0B7B3K6</accession>
<dbReference type="AlphaFoldDB" id="A0A0B7B3K6"/>
<organism evidence="1">
    <name type="scientific">Arion vulgaris</name>
    <dbReference type="NCBI Taxonomy" id="1028688"/>
    <lineage>
        <taxon>Eukaryota</taxon>
        <taxon>Metazoa</taxon>
        <taxon>Spiralia</taxon>
        <taxon>Lophotrochozoa</taxon>
        <taxon>Mollusca</taxon>
        <taxon>Gastropoda</taxon>
        <taxon>Heterobranchia</taxon>
        <taxon>Euthyneura</taxon>
        <taxon>Panpulmonata</taxon>
        <taxon>Eupulmonata</taxon>
        <taxon>Stylommatophora</taxon>
        <taxon>Helicina</taxon>
        <taxon>Arionoidea</taxon>
        <taxon>Arionidae</taxon>
        <taxon>Arion</taxon>
    </lineage>
</organism>
<reference evidence="1" key="1">
    <citation type="submission" date="2014-12" db="EMBL/GenBank/DDBJ databases">
        <title>Insight into the proteome of Arion vulgaris.</title>
        <authorList>
            <person name="Aradska J."/>
            <person name="Bulat T."/>
            <person name="Smidak R."/>
            <person name="Sarate P."/>
            <person name="Gangsoo J."/>
            <person name="Sialana F."/>
            <person name="Bilban M."/>
            <person name="Lubec G."/>
        </authorList>
    </citation>
    <scope>NUCLEOTIDE SEQUENCE</scope>
    <source>
        <tissue evidence="1">Skin</tissue>
    </source>
</reference>
<dbReference type="EMBL" id="HACG01039846">
    <property type="protein sequence ID" value="CEK86711.1"/>
    <property type="molecule type" value="Transcribed_RNA"/>
</dbReference>
<evidence type="ECO:0000313" key="3">
    <source>
        <dbReference type="EMBL" id="CEK86714.1"/>
    </source>
</evidence>
<dbReference type="EMBL" id="HACG01039849">
    <property type="protein sequence ID" value="CEK86714.1"/>
    <property type="molecule type" value="Transcribed_RNA"/>
</dbReference>